<dbReference type="Proteomes" id="UP001055879">
    <property type="component" value="Linkage Group LG18"/>
</dbReference>
<evidence type="ECO:0000313" key="2">
    <source>
        <dbReference type="Proteomes" id="UP001055879"/>
    </source>
</evidence>
<name>A0ACB8XI66_ARCLA</name>
<reference evidence="1 2" key="2">
    <citation type="journal article" date="2022" name="Mol. Ecol. Resour.">
        <title>The genomes of chicory, endive, great burdock and yacon provide insights into Asteraceae paleo-polyploidization history and plant inulin production.</title>
        <authorList>
            <person name="Fan W."/>
            <person name="Wang S."/>
            <person name="Wang H."/>
            <person name="Wang A."/>
            <person name="Jiang F."/>
            <person name="Liu H."/>
            <person name="Zhao H."/>
            <person name="Xu D."/>
            <person name="Zhang Y."/>
        </authorList>
    </citation>
    <scope>NUCLEOTIDE SEQUENCE [LARGE SCALE GENOMIC DNA]</scope>
    <source>
        <strain evidence="2">cv. Niubang</strain>
    </source>
</reference>
<organism evidence="1 2">
    <name type="scientific">Arctium lappa</name>
    <name type="common">Greater burdock</name>
    <name type="synonym">Lappa major</name>
    <dbReference type="NCBI Taxonomy" id="4217"/>
    <lineage>
        <taxon>Eukaryota</taxon>
        <taxon>Viridiplantae</taxon>
        <taxon>Streptophyta</taxon>
        <taxon>Embryophyta</taxon>
        <taxon>Tracheophyta</taxon>
        <taxon>Spermatophyta</taxon>
        <taxon>Magnoliopsida</taxon>
        <taxon>eudicotyledons</taxon>
        <taxon>Gunneridae</taxon>
        <taxon>Pentapetalae</taxon>
        <taxon>asterids</taxon>
        <taxon>campanulids</taxon>
        <taxon>Asterales</taxon>
        <taxon>Asteraceae</taxon>
        <taxon>Carduoideae</taxon>
        <taxon>Cardueae</taxon>
        <taxon>Arctiinae</taxon>
        <taxon>Arctium</taxon>
    </lineage>
</organism>
<sequence>MSSEEGGGERDIEMLHIDLGPAVVAVVMFVLLSPGLLFQMPARTRIIEFGNMYTSCIAILIHAILYFCIYTILVVTIGIHIHT</sequence>
<gene>
    <name evidence="1" type="ORF">L6452_44677</name>
</gene>
<evidence type="ECO:0000313" key="1">
    <source>
        <dbReference type="EMBL" id="KAI3666039.1"/>
    </source>
</evidence>
<proteinExistence type="predicted"/>
<accession>A0ACB8XI66</accession>
<keyword evidence="2" id="KW-1185">Reference proteome</keyword>
<comment type="caution">
    <text evidence="1">The sequence shown here is derived from an EMBL/GenBank/DDBJ whole genome shotgun (WGS) entry which is preliminary data.</text>
</comment>
<protein>
    <submittedName>
        <fullName evidence="1">Uncharacterized protein</fullName>
    </submittedName>
</protein>
<reference evidence="2" key="1">
    <citation type="journal article" date="2022" name="Mol. Ecol. Resour.">
        <title>The genomes of chicory, endive, great burdock and yacon provide insights into Asteraceae palaeo-polyploidization history and plant inulin production.</title>
        <authorList>
            <person name="Fan W."/>
            <person name="Wang S."/>
            <person name="Wang H."/>
            <person name="Wang A."/>
            <person name="Jiang F."/>
            <person name="Liu H."/>
            <person name="Zhao H."/>
            <person name="Xu D."/>
            <person name="Zhang Y."/>
        </authorList>
    </citation>
    <scope>NUCLEOTIDE SEQUENCE [LARGE SCALE GENOMIC DNA]</scope>
    <source>
        <strain evidence="2">cv. Niubang</strain>
    </source>
</reference>
<dbReference type="EMBL" id="CM042064">
    <property type="protein sequence ID" value="KAI3666039.1"/>
    <property type="molecule type" value="Genomic_DNA"/>
</dbReference>